<dbReference type="Proteomes" id="UP001164539">
    <property type="component" value="Chromosome 4"/>
</dbReference>
<sequence length="405" mass="44842">MDIEGKRLSRRSGGDAEVLGKDSKRVLAALFLILEALSVVLDVFAKCKRASLAAFLLSAFGFTVNIYIFHVEKTMAEIKPQAEKQLGVVEIVFSVLQLIATFIHFILLVSDVKYSYNASVLFPLAFAIIAIVFVFKADEKVTNSSVEDFSNVKFLSPNDSAVSSPIELDLKGSTVDHANSRDNLRLRSRQVKEGPSIEGFQITGEAAPGESLVGCGYGINGTTNVLFQWVRHLEDGTGQYIEGATTPEYVVTADDIDTVIVLECLPIDDQGRKGELVKAFANEHSKIKCDTSMQREIDMHISRGEATFSVLLMDSSETWTPITLILRQSSYQIKFQSTGAVIIEENFSWKFAIKIPIGLPTQFILTFSDGASHTFSTDSARTRERDTIVLAMRMFHSKALNEMRK</sequence>
<evidence type="ECO:0000313" key="1">
    <source>
        <dbReference type="EMBL" id="KAJ4721447.1"/>
    </source>
</evidence>
<accession>A0ACC1YCE5</accession>
<evidence type="ECO:0000313" key="2">
    <source>
        <dbReference type="Proteomes" id="UP001164539"/>
    </source>
</evidence>
<gene>
    <name evidence="1" type="ORF">OWV82_009131</name>
</gene>
<reference evidence="1 2" key="1">
    <citation type="journal article" date="2023" name="Science">
        <title>Complex scaffold remodeling in plant triterpene biosynthesis.</title>
        <authorList>
            <person name="De La Pena R."/>
            <person name="Hodgson H."/>
            <person name="Liu J.C."/>
            <person name="Stephenson M.J."/>
            <person name="Martin A.C."/>
            <person name="Owen C."/>
            <person name="Harkess A."/>
            <person name="Leebens-Mack J."/>
            <person name="Jimenez L.E."/>
            <person name="Osbourn A."/>
            <person name="Sattely E.S."/>
        </authorList>
    </citation>
    <scope>NUCLEOTIDE SEQUENCE [LARGE SCALE GENOMIC DNA]</scope>
    <source>
        <strain evidence="2">cv. JPN11</strain>
        <tissue evidence="1">Leaf</tissue>
    </source>
</reference>
<comment type="caution">
    <text evidence="1">The sequence shown here is derived from an EMBL/GenBank/DDBJ whole genome shotgun (WGS) entry which is preliminary data.</text>
</comment>
<organism evidence="1 2">
    <name type="scientific">Melia azedarach</name>
    <name type="common">Chinaberry tree</name>
    <dbReference type="NCBI Taxonomy" id="155640"/>
    <lineage>
        <taxon>Eukaryota</taxon>
        <taxon>Viridiplantae</taxon>
        <taxon>Streptophyta</taxon>
        <taxon>Embryophyta</taxon>
        <taxon>Tracheophyta</taxon>
        <taxon>Spermatophyta</taxon>
        <taxon>Magnoliopsida</taxon>
        <taxon>eudicotyledons</taxon>
        <taxon>Gunneridae</taxon>
        <taxon>Pentapetalae</taxon>
        <taxon>rosids</taxon>
        <taxon>malvids</taxon>
        <taxon>Sapindales</taxon>
        <taxon>Meliaceae</taxon>
        <taxon>Melia</taxon>
    </lineage>
</organism>
<dbReference type="EMBL" id="CM051397">
    <property type="protein sequence ID" value="KAJ4721447.1"/>
    <property type="molecule type" value="Genomic_DNA"/>
</dbReference>
<protein>
    <submittedName>
        <fullName evidence="1">Protein kinase-like domain, Concanavalin A-like lectin/glucanase domain protein</fullName>
    </submittedName>
</protein>
<proteinExistence type="predicted"/>
<keyword evidence="2" id="KW-1185">Reference proteome</keyword>
<name>A0ACC1YCE5_MELAZ</name>